<dbReference type="InterPro" id="IPR018649">
    <property type="entry name" value="SHOCT"/>
</dbReference>
<dbReference type="EMBL" id="HBED01023490">
    <property type="protein sequence ID" value="CAD8312883.1"/>
    <property type="molecule type" value="Transcribed_RNA"/>
</dbReference>
<gene>
    <name evidence="2" type="ORF">TDUB1175_LOCUS11672</name>
</gene>
<dbReference type="AlphaFoldDB" id="A0A7R9W3R8"/>
<feature type="domain" description="SHOCT" evidence="1">
    <location>
        <begin position="43"/>
        <end position="69"/>
    </location>
</feature>
<reference evidence="2" key="1">
    <citation type="submission" date="2021-01" db="EMBL/GenBank/DDBJ databases">
        <authorList>
            <person name="Corre E."/>
            <person name="Pelletier E."/>
            <person name="Niang G."/>
            <person name="Scheremetjew M."/>
            <person name="Finn R."/>
            <person name="Kale V."/>
            <person name="Holt S."/>
            <person name="Cochrane G."/>
            <person name="Meng A."/>
            <person name="Brown T."/>
            <person name="Cohen L."/>
        </authorList>
    </citation>
    <scope>NUCLEOTIDE SEQUENCE</scope>
    <source>
        <strain evidence="2">CCMP147</strain>
    </source>
</reference>
<protein>
    <recommendedName>
        <fullName evidence="1">SHOCT domain-containing protein</fullName>
    </recommendedName>
</protein>
<organism evidence="2">
    <name type="scientific">Pseudictyota dubia</name>
    <dbReference type="NCBI Taxonomy" id="2749911"/>
    <lineage>
        <taxon>Eukaryota</taxon>
        <taxon>Sar</taxon>
        <taxon>Stramenopiles</taxon>
        <taxon>Ochrophyta</taxon>
        <taxon>Bacillariophyta</taxon>
        <taxon>Mediophyceae</taxon>
        <taxon>Biddulphiophycidae</taxon>
        <taxon>Eupodiscales</taxon>
        <taxon>Odontellaceae</taxon>
        <taxon>Pseudictyota</taxon>
    </lineage>
</organism>
<dbReference type="Pfam" id="PF09851">
    <property type="entry name" value="SHOCT"/>
    <property type="match status" value="1"/>
</dbReference>
<evidence type="ECO:0000313" key="2">
    <source>
        <dbReference type="EMBL" id="CAD8312883.1"/>
    </source>
</evidence>
<proteinExistence type="predicted"/>
<sequence length="129" mass="13507">MIKAPTIAGGTKKLVLGGINFGPLPPPTTHPGNVPPLRSVASELESLHNLHQSGALTDEEYSRAKARVLEVTASCNSNPNESMIPEAQAVAMGSEPSAYAEVIQDSEMAGVNIFLLTTTRAVVQSARKG</sequence>
<evidence type="ECO:0000259" key="1">
    <source>
        <dbReference type="Pfam" id="PF09851"/>
    </source>
</evidence>
<accession>A0A7R9W3R8</accession>
<name>A0A7R9W3R8_9STRA</name>